<keyword evidence="8" id="KW-1185">Reference proteome</keyword>
<evidence type="ECO:0000256" key="4">
    <source>
        <dbReference type="ARBA" id="ARBA00022801"/>
    </source>
</evidence>
<dbReference type="Pfam" id="PF00850">
    <property type="entry name" value="Hist_deacetyl"/>
    <property type="match status" value="1"/>
</dbReference>
<dbReference type="PANTHER" id="PTHR10625">
    <property type="entry name" value="HISTONE DEACETYLASE HDAC1-RELATED"/>
    <property type="match status" value="1"/>
</dbReference>
<dbReference type="Gene3D" id="3.40.800.20">
    <property type="entry name" value="Histone deacetylase domain"/>
    <property type="match status" value="1"/>
</dbReference>
<feature type="domain" description="Histone deacetylase" evidence="6">
    <location>
        <begin position="44"/>
        <end position="336"/>
    </location>
</feature>
<keyword evidence="3" id="KW-0479">Metal-binding</keyword>
<dbReference type="PRINTS" id="PR01270">
    <property type="entry name" value="HDASUPER"/>
</dbReference>
<keyword evidence="4" id="KW-0378">Hydrolase</keyword>
<comment type="caution">
    <text evidence="7">The sequence shown here is derived from an EMBL/GenBank/DDBJ whole genome shotgun (WGS) entry which is preliminary data.</text>
</comment>
<dbReference type="InterPro" id="IPR023801">
    <property type="entry name" value="His_deacetylse_dom"/>
</dbReference>
<organism evidence="7 8">
    <name type="scientific">Sphingomonas caseinilyticus</name>
    <dbReference type="NCBI Taxonomy" id="2908205"/>
    <lineage>
        <taxon>Bacteria</taxon>
        <taxon>Pseudomonadati</taxon>
        <taxon>Pseudomonadota</taxon>
        <taxon>Alphaproteobacteria</taxon>
        <taxon>Sphingomonadales</taxon>
        <taxon>Sphingomonadaceae</taxon>
        <taxon>Sphingomonas</taxon>
    </lineage>
</organism>
<proteinExistence type="inferred from homology"/>
<evidence type="ECO:0000256" key="1">
    <source>
        <dbReference type="ARBA" id="ARBA00001947"/>
    </source>
</evidence>
<dbReference type="EMBL" id="JAMGBA010000004">
    <property type="protein sequence ID" value="MCL6699694.1"/>
    <property type="molecule type" value="Genomic_DNA"/>
</dbReference>
<dbReference type="SUPFAM" id="SSF52768">
    <property type="entry name" value="Arginase/deacetylase"/>
    <property type="match status" value="1"/>
</dbReference>
<evidence type="ECO:0000313" key="7">
    <source>
        <dbReference type="EMBL" id="MCL6699694.1"/>
    </source>
</evidence>
<evidence type="ECO:0000256" key="5">
    <source>
        <dbReference type="ARBA" id="ARBA00022833"/>
    </source>
</evidence>
<name>A0ABT0RXD7_9SPHN</name>
<evidence type="ECO:0000256" key="2">
    <source>
        <dbReference type="ARBA" id="ARBA00005947"/>
    </source>
</evidence>
<dbReference type="CDD" id="cd10001">
    <property type="entry name" value="HDAC_classII_APAH"/>
    <property type="match status" value="1"/>
</dbReference>
<accession>A0ABT0RXD7</accession>
<protein>
    <submittedName>
        <fullName evidence="7">Histone deacetylase family protein</fullName>
    </submittedName>
</protein>
<reference evidence="7 8" key="1">
    <citation type="submission" date="2022-05" db="EMBL/GenBank/DDBJ databases">
        <authorList>
            <person name="Jo J.-H."/>
            <person name="Im W.-T."/>
        </authorList>
    </citation>
    <scope>NUCLEOTIDE SEQUENCE [LARGE SCALE GENOMIC DNA]</scope>
    <source>
        <strain evidence="7 8">NSE70-1</strain>
    </source>
</reference>
<evidence type="ECO:0000256" key="3">
    <source>
        <dbReference type="ARBA" id="ARBA00022723"/>
    </source>
</evidence>
<dbReference type="InterPro" id="IPR037138">
    <property type="entry name" value="His_deacetylse_dom_sf"/>
</dbReference>
<gene>
    <name evidence="7" type="ORF">LZ496_12995</name>
</gene>
<dbReference type="PANTHER" id="PTHR10625:SF17">
    <property type="entry name" value="HISTONE DEACETYLASE 8"/>
    <property type="match status" value="1"/>
</dbReference>
<dbReference type="Proteomes" id="UP001203410">
    <property type="component" value="Unassembled WGS sequence"/>
</dbReference>
<dbReference type="RefSeq" id="WP_249905153.1">
    <property type="nucleotide sequence ID" value="NZ_JAMGBA010000004.1"/>
</dbReference>
<evidence type="ECO:0000259" key="6">
    <source>
        <dbReference type="Pfam" id="PF00850"/>
    </source>
</evidence>
<comment type="cofactor">
    <cofactor evidence="1">
        <name>Zn(2+)</name>
        <dbReference type="ChEBI" id="CHEBI:29105"/>
    </cofactor>
</comment>
<dbReference type="InterPro" id="IPR023696">
    <property type="entry name" value="Ureohydrolase_dom_sf"/>
</dbReference>
<dbReference type="InterPro" id="IPR000286">
    <property type="entry name" value="HDACs"/>
</dbReference>
<keyword evidence="5" id="KW-0862">Zinc</keyword>
<evidence type="ECO:0000313" key="8">
    <source>
        <dbReference type="Proteomes" id="UP001203410"/>
    </source>
</evidence>
<sequence length="348" mass="38379">MITVPGYFDRRQLTHEPVQELHNGGWTAYAEKSSRAQIIANSFAELRPARDFGLEPLLNVHDRAYVEFLRSAYEEWRATGRDGDAIGYTWPVVRRRRLDFDRIDAKLGLYSYDAATPIAEGTWEASYWSAQTALSALSVILDGEAAASFALCRPPGHHSGPDYCGGYCYLNNAAIAAEQARRSGRRVAILDIDYHHGNGTQDIFYSDPDVMFVSIHADPVTDYPFFWGHADERGAGPGEGKTLNLPLPRGTDFQAYYSALAEALDAVRSHGADLFVLSFGADTFEEDPISHFRLRRDDYRAIGERIAAIGLPVLVVMEGGYAVDALGHNVEALLSGLEDDATRVVSAV</sequence>
<comment type="similarity">
    <text evidence="2">Belongs to the histone deacetylase family.</text>
</comment>